<gene>
    <name evidence="2" type="ORF">CBF32_08285</name>
    <name evidence="1" type="ORF">HED35_14235</name>
</gene>
<organism evidence="2 3">
    <name type="scientific">Vagococcus fluvialis</name>
    <dbReference type="NCBI Taxonomy" id="2738"/>
    <lineage>
        <taxon>Bacteria</taxon>
        <taxon>Bacillati</taxon>
        <taxon>Bacillota</taxon>
        <taxon>Bacilli</taxon>
        <taxon>Lactobacillales</taxon>
        <taxon>Enterococcaceae</taxon>
        <taxon>Vagococcus</taxon>
    </lineage>
</organism>
<dbReference type="AlphaFoldDB" id="A0A369AUQ3"/>
<name>A0A369AUQ3_9ENTE</name>
<accession>A0A369AUQ3</accession>
<dbReference type="Proteomes" id="UP000288197">
    <property type="component" value="Unassembled WGS sequence"/>
</dbReference>
<proteinExistence type="predicted"/>
<evidence type="ECO:0000313" key="2">
    <source>
        <dbReference type="EMBL" id="RSU01516.1"/>
    </source>
</evidence>
<dbReference type="GeneID" id="63146642"/>
<evidence type="ECO:0000313" key="4">
    <source>
        <dbReference type="Proteomes" id="UP000521358"/>
    </source>
</evidence>
<keyword evidence="3" id="KW-1185">Reference proteome</keyword>
<dbReference type="EMBL" id="JAAVMB010000024">
    <property type="protein sequence ID" value="NKC69254.1"/>
    <property type="molecule type" value="Genomic_DNA"/>
</dbReference>
<dbReference type="EMBL" id="NGJX01000007">
    <property type="protein sequence ID" value="RSU01516.1"/>
    <property type="molecule type" value="Genomic_DNA"/>
</dbReference>
<dbReference type="RefSeq" id="WP_114289814.1">
    <property type="nucleotide sequence ID" value="NZ_CP081459.1"/>
</dbReference>
<evidence type="ECO:0000313" key="1">
    <source>
        <dbReference type="EMBL" id="NKC69254.1"/>
    </source>
</evidence>
<sequence length="100" mass="11831">MFLKVENKIIKAQMLSETELILYFHELCQQAKGNPWRGVEFYTAKEVLEELSGSKFCSEMKKELEKIKRYREKEVADPANEPMVTNWASAMARHYRKNQN</sequence>
<dbReference type="Proteomes" id="UP000521358">
    <property type="component" value="Unassembled WGS sequence"/>
</dbReference>
<protein>
    <submittedName>
        <fullName evidence="2">Uncharacterized protein</fullName>
    </submittedName>
</protein>
<dbReference type="OrthoDB" id="9988660at2"/>
<reference evidence="1 4" key="2">
    <citation type="submission" date="2020-03" db="EMBL/GenBank/DDBJ databases">
        <title>Bacterial samples isolated from urine from healthy bovine heifers (Gyr breed).</title>
        <authorList>
            <person name="Giannattasio-Ferraz S."/>
            <person name="Maskeri L."/>
            <person name="Penido A."/>
            <person name="Barbosa-Stancioli E.F."/>
            <person name="Putonti C."/>
        </authorList>
    </citation>
    <scope>NUCLEOTIDE SEQUENCE [LARGE SCALE GENOMIC DNA]</scope>
    <source>
        <strain evidence="1 4">UFMG-H7</strain>
    </source>
</reference>
<evidence type="ECO:0000313" key="3">
    <source>
        <dbReference type="Proteomes" id="UP000288197"/>
    </source>
</evidence>
<reference evidence="2 3" key="1">
    <citation type="submission" date="2017-05" db="EMBL/GenBank/DDBJ databases">
        <title>Vagococcus spp. assemblies.</title>
        <authorList>
            <person name="Gulvik C.A."/>
        </authorList>
    </citation>
    <scope>NUCLEOTIDE SEQUENCE [LARGE SCALE GENOMIC DNA]</scope>
    <source>
        <strain evidence="2 3">NCFB 2497</strain>
    </source>
</reference>
<comment type="caution">
    <text evidence="2">The sequence shown here is derived from an EMBL/GenBank/DDBJ whole genome shotgun (WGS) entry which is preliminary data.</text>
</comment>